<protein>
    <submittedName>
        <fullName evidence="2">Uncharacterized protein</fullName>
    </submittedName>
</protein>
<proteinExistence type="predicted"/>
<feature type="compositionally biased region" description="Polar residues" evidence="1">
    <location>
        <begin position="1"/>
        <end position="20"/>
    </location>
</feature>
<feature type="region of interest" description="Disordered" evidence="1">
    <location>
        <begin position="1"/>
        <end position="44"/>
    </location>
</feature>
<organism evidence="2">
    <name type="scientific">Arundo donax</name>
    <name type="common">Giant reed</name>
    <name type="synonym">Donax arundinaceus</name>
    <dbReference type="NCBI Taxonomy" id="35708"/>
    <lineage>
        <taxon>Eukaryota</taxon>
        <taxon>Viridiplantae</taxon>
        <taxon>Streptophyta</taxon>
        <taxon>Embryophyta</taxon>
        <taxon>Tracheophyta</taxon>
        <taxon>Spermatophyta</taxon>
        <taxon>Magnoliopsida</taxon>
        <taxon>Liliopsida</taxon>
        <taxon>Poales</taxon>
        <taxon>Poaceae</taxon>
        <taxon>PACMAD clade</taxon>
        <taxon>Arundinoideae</taxon>
        <taxon>Arundineae</taxon>
        <taxon>Arundo</taxon>
    </lineage>
</organism>
<dbReference type="EMBL" id="GBRH01212393">
    <property type="protein sequence ID" value="JAD85502.1"/>
    <property type="molecule type" value="Transcribed_RNA"/>
</dbReference>
<reference evidence="2" key="1">
    <citation type="submission" date="2014-09" db="EMBL/GenBank/DDBJ databases">
        <authorList>
            <person name="Magalhaes I.L.F."/>
            <person name="Oliveira U."/>
            <person name="Santos F.R."/>
            <person name="Vidigal T.H.D.A."/>
            <person name="Brescovit A.D."/>
            <person name="Santos A.J."/>
        </authorList>
    </citation>
    <scope>NUCLEOTIDE SEQUENCE</scope>
    <source>
        <tissue evidence="2">Shoot tissue taken approximately 20 cm above the soil surface</tissue>
    </source>
</reference>
<name>A0A0A9DP18_ARUDO</name>
<sequence>MTCAGSQAPATTMSWTTATSPQPRRLHRHQSHHSQLPPPRLGCTPLSLLPHPQTPYFPRQGHHCMDPQHLCARHRPRAGYWTPPGPRRHPGRWPLPRSR</sequence>
<dbReference type="AlphaFoldDB" id="A0A0A9DP18"/>
<reference evidence="2" key="2">
    <citation type="journal article" date="2015" name="Data Brief">
        <title>Shoot transcriptome of the giant reed, Arundo donax.</title>
        <authorList>
            <person name="Barrero R.A."/>
            <person name="Guerrero F.D."/>
            <person name="Moolhuijzen P."/>
            <person name="Goolsby J.A."/>
            <person name="Tidwell J."/>
            <person name="Bellgard S.E."/>
            <person name="Bellgard M.I."/>
        </authorList>
    </citation>
    <scope>NUCLEOTIDE SEQUENCE</scope>
    <source>
        <tissue evidence="2">Shoot tissue taken approximately 20 cm above the soil surface</tissue>
    </source>
</reference>
<evidence type="ECO:0000256" key="1">
    <source>
        <dbReference type="SAM" id="MobiDB-lite"/>
    </source>
</evidence>
<evidence type="ECO:0000313" key="2">
    <source>
        <dbReference type="EMBL" id="JAD85502.1"/>
    </source>
</evidence>
<feature type="region of interest" description="Disordered" evidence="1">
    <location>
        <begin position="75"/>
        <end position="99"/>
    </location>
</feature>
<accession>A0A0A9DP18</accession>